<reference evidence="7" key="1">
    <citation type="submission" date="2025-08" db="UniProtKB">
        <authorList>
            <consortium name="RefSeq"/>
        </authorList>
    </citation>
    <scope>IDENTIFICATION</scope>
</reference>
<dbReference type="PIRSF" id="PIRSF015592">
    <property type="entry name" value="Prld-crbxl_pptds"/>
    <property type="match status" value="1"/>
</dbReference>
<evidence type="ECO:0000256" key="3">
    <source>
        <dbReference type="ARBA" id="ARBA00022670"/>
    </source>
</evidence>
<dbReference type="GeneID" id="100906469"/>
<evidence type="ECO:0000256" key="2">
    <source>
        <dbReference type="ARBA" id="ARBA00022490"/>
    </source>
</evidence>
<evidence type="ECO:0000256" key="4">
    <source>
        <dbReference type="ARBA" id="ARBA00022801"/>
    </source>
</evidence>
<keyword evidence="5" id="KW-0788">Thiol protease</keyword>
<accession>A0AAJ6QYX3</accession>
<gene>
    <name evidence="7" type="primary">LOC100906469</name>
</gene>
<dbReference type="InterPro" id="IPR016125">
    <property type="entry name" value="Peptidase_C15-like"/>
</dbReference>
<dbReference type="PANTHER" id="PTHR23402:SF1">
    <property type="entry name" value="PYROGLUTAMYL-PEPTIDASE I"/>
    <property type="match status" value="1"/>
</dbReference>
<dbReference type="PRINTS" id="PR00706">
    <property type="entry name" value="PYROGLUPTASE"/>
</dbReference>
<dbReference type="AlphaFoldDB" id="A0AAJ6QYX3"/>
<dbReference type="KEGG" id="goe:100906469"/>
<evidence type="ECO:0000313" key="7">
    <source>
        <dbReference type="RefSeq" id="XP_003748440.1"/>
    </source>
</evidence>
<keyword evidence="6" id="KW-1185">Reference proteome</keyword>
<keyword evidence="2" id="KW-0963">Cytoplasm</keyword>
<dbReference type="InterPro" id="IPR036440">
    <property type="entry name" value="Peptidase_C15-like_sf"/>
</dbReference>
<evidence type="ECO:0000313" key="6">
    <source>
        <dbReference type="Proteomes" id="UP000694867"/>
    </source>
</evidence>
<keyword evidence="3" id="KW-0645">Protease</keyword>
<evidence type="ECO:0000256" key="1">
    <source>
        <dbReference type="ARBA" id="ARBA00006641"/>
    </source>
</evidence>
<keyword evidence="4" id="KW-0378">Hydrolase</keyword>
<dbReference type="InterPro" id="IPR000816">
    <property type="entry name" value="Peptidase_C15"/>
</dbReference>
<evidence type="ECO:0000256" key="5">
    <source>
        <dbReference type="ARBA" id="ARBA00022807"/>
    </source>
</evidence>
<dbReference type="GO" id="GO:0016920">
    <property type="term" value="F:pyroglutamyl-peptidase activity"/>
    <property type="evidence" value="ECO:0007669"/>
    <property type="project" value="InterPro"/>
</dbReference>
<dbReference type="Pfam" id="PF01470">
    <property type="entry name" value="Peptidase_C15"/>
    <property type="match status" value="1"/>
</dbReference>
<dbReference type="Gene3D" id="3.40.630.20">
    <property type="entry name" value="Peptidase C15, pyroglutamyl peptidase I-like"/>
    <property type="match status" value="1"/>
</dbReference>
<proteinExistence type="inferred from homology"/>
<dbReference type="GO" id="GO:0006508">
    <property type="term" value="P:proteolysis"/>
    <property type="evidence" value="ECO:0007669"/>
    <property type="project" value="UniProtKB-KW"/>
</dbReference>
<sequence length="211" mass="23344">MAPVAQDESTSSSSDRPVVLLTGYGLFREYSSNSSKEVVDRIAATGIEGIDLRTEILPVVYDSVKKRTQELHEQCKPCVTIHCGMYSEANAVILEQVARNTGYDVADVNGDVVCNNCCVEQAPEFLKTCFDLEEIAGNCKTEVPVYISRDAGLYLCEYIYYLALNRCQKSLFIHIPALSDVFPLDKVVEAVKRIIILTVQQSRQGTTEASS</sequence>
<protein>
    <submittedName>
        <fullName evidence="7">Pyroglutamyl-peptidase 1</fullName>
    </submittedName>
</protein>
<dbReference type="GO" id="GO:0005829">
    <property type="term" value="C:cytosol"/>
    <property type="evidence" value="ECO:0007669"/>
    <property type="project" value="InterPro"/>
</dbReference>
<dbReference type="PANTHER" id="PTHR23402">
    <property type="entry name" value="PROTEASE FAMILY C15 PYROGLUTAMYL-PEPTIDASE I-RELATED"/>
    <property type="match status" value="1"/>
</dbReference>
<dbReference type="SUPFAM" id="SSF53182">
    <property type="entry name" value="Pyrrolidone carboxyl peptidase (pyroglutamate aminopeptidase)"/>
    <property type="match status" value="1"/>
</dbReference>
<name>A0AAJ6QYX3_9ACAR</name>
<dbReference type="Proteomes" id="UP000694867">
    <property type="component" value="Unplaced"/>
</dbReference>
<dbReference type="RefSeq" id="XP_003748440.1">
    <property type="nucleotide sequence ID" value="XM_003748392.2"/>
</dbReference>
<organism evidence="6 7">
    <name type="scientific">Galendromus occidentalis</name>
    <name type="common">western predatory mite</name>
    <dbReference type="NCBI Taxonomy" id="34638"/>
    <lineage>
        <taxon>Eukaryota</taxon>
        <taxon>Metazoa</taxon>
        <taxon>Ecdysozoa</taxon>
        <taxon>Arthropoda</taxon>
        <taxon>Chelicerata</taxon>
        <taxon>Arachnida</taxon>
        <taxon>Acari</taxon>
        <taxon>Parasitiformes</taxon>
        <taxon>Mesostigmata</taxon>
        <taxon>Gamasina</taxon>
        <taxon>Phytoseioidea</taxon>
        <taxon>Phytoseiidae</taxon>
        <taxon>Typhlodrominae</taxon>
        <taxon>Galendromus</taxon>
    </lineage>
</organism>
<comment type="similarity">
    <text evidence="1">Belongs to the peptidase C15 family.</text>
</comment>